<dbReference type="Proteomes" id="UP000191144">
    <property type="component" value="Chromosome C"/>
</dbReference>
<evidence type="ECO:0000256" key="1">
    <source>
        <dbReference type="ARBA" id="ARBA00022723"/>
    </source>
</evidence>
<evidence type="ECO:0000313" key="10">
    <source>
        <dbReference type="Proteomes" id="UP000191144"/>
    </source>
</evidence>
<feature type="compositionally biased region" description="Polar residues" evidence="7">
    <location>
        <begin position="223"/>
        <end position="241"/>
    </location>
</feature>
<evidence type="ECO:0000259" key="8">
    <source>
        <dbReference type="PROSITE" id="PS50048"/>
    </source>
</evidence>
<gene>
    <name evidence="9" type="ORF">LAME_0C08020G</name>
</gene>
<dbReference type="PROSITE" id="PS00463">
    <property type="entry name" value="ZN2_CY6_FUNGAL_1"/>
    <property type="match status" value="1"/>
</dbReference>
<feature type="region of interest" description="Disordered" evidence="7">
    <location>
        <begin position="122"/>
        <end position="141"/>
    </location>
</feature>
<evidence type="ECO:0000256" key="3">
    <source>
        <dbReference type="ARBA" id="ARBA00023015"/>
    </source>
</evidence>
<accession>A0A1G4J344</accession>
<sequence>MSTEKVNSRTFTGCWACRFKKRRCDERKPHCSLCLLHGDKCCYDVRLIWQNENIFSVNQTNELVSWKKLKKLCKKPGKNRISKQEFCRMTQFRELSPPNSEDESAENDEINSKIYDTEFQELDRARSSSSSNESCETDEKPTSFTISVRRLKLYENALDCVHGKTYKEYGQKHVNKQLSELLTTLEEKSRKCGCSDCGPFHVFKASAPPTREFPKPAKLASTPLHSQKSDSGCSISSSLPNTPLSQSSSTRTSISEGTSKFLANHWPLMLQNNHSNFCLQQPAYVDWLTGRVENVIHSINPELLEELMHQKLNASKWLPVVPQFSMECQTMYLLLIVLADISNNYVDYISRWILAQTSIPYLSFPLVTYALSHNTSITFLIHCHELLSEAGLQDLFQYDLTSMLKINTVRLILQHWNNVMMDQICECRDTTHAEMQLKFWELQLQCNEEFYRDICLV</sequence>
<dbReference type="GO" id="GO:0003677">
    <property type="term" value="F:DNA binding"/>
    <property type="evidence" value="ECO:0007669"/>
    <property type="project" value="UniProtKB-KW"/>
</dbReference>
<dbReference type="SMART" id="SM00066">
    <property type="entry name" value="GAL4"/>
    <property type="match status" value="1"/>
</dbReference>
<dbReference type="PANTHER" id="PTHR31069">
    <property type="entry name" value="OLEATE-ACTIVATED TRANSCRIPTION FACTOR 1-RELATED"/>
    <property type="match status" value="1"/>
</dbReference>
<evidence type="ECO:0000256" key="7">
    <source>
        <dbReference type="SAM" id="MobiDB-lite"/>
    </source>
</evidence>
<dbReference type="InterPro" id="IPR050675">
    <property type="entry name" value="OAF3"/>
</dbReference>
<evidence type="ECO:0000256" key="4">
    <source>
        <dbReference type="ARBA" id="ARBA00023125"/>
    </source>
</evidence>
<dbReference type="AlphaFoldDB" id="A0A1G4J344"/>
<dbReference type="PANTHER" id="PTHR31069:SF32">
    <property type="entry name" value="ARGININE METABOLISM REGULATION PROTEIN II"/>
    <property type="match status" value="1"/>
</dbReference>
<dbReference type="InterPro" id="IPR001138">
    <property type="entry name" value="Zn2Cys6_DnaBD"/>
</dbReference>
<feature type="compositionally biased region" description="Low complexity" evidence="7">
    <location>
        <begin position="242"/>
        <end position="252"/>
    </location>
</feature>
<dbReference type="Pfam" id="PF00172">
    <property type="entry name" value="Zn_clus"/>
    <property type="match status" value="1"/>
</dbReference>
<keyword evidence="10" id="KW-1185">Reference proteome</keyword>
<feature type="region of interest" description="Disordered" evidence="7">
    <location>
        <begin position="211"/>
        <end position="252"/>
    </location>
</feature>
<dbReference type="OrthoDB" id="416217at2759"/>
<evidence type="ECO:0000256" key="2">
    <source>
        <dbReference type="ARBA" id="ARBA00022833"/>
    </source>
</evidence>
<feature type="domain" description="Zn(2)-C6 fungal-type" evidence="8">
    <location>
        <begin position="13"/>
        <end position="43"/>
    </location>
</feature>
<keyword evidence="2" id="KW-0862">Zinc</keyword>
<reference evidence="10" key="1">
    <citation type="submission" date="2016-03" db="EMBL/GenBank/DDBJ databases">
        <authorList>
            <person name="Devillers Hugo."/>
        </authorList>
    </citation>
    <scope>NUCLEOTIDE SEQUENCE [LARGE SCALE GENOMIC DNA]</scope>
</reference>
<dbReference type="GO" id="GO:0008270">
    <property type="term" value="F:zinc ion binding"/>
    <property type="evidence" value="ECO:0007669"/>
    <property type="project" value="InterPro"/>
</dbReference>
<dbReference type="CDD" id="cd00067">
    <property type="entry name" value="GAL4"/>
    <property type="match status" value="1"/>
</dbReference>
<dbReference type="GO" id="GO:0000981">
    <property type="term" value="F:DNA-binding transcription factor activity, RNA polymerase II-specific"/>
    <property type="evidence" value="ECO:0007669"/>
    <property type="project" value="InterPro"/>
</dbReference>
<dbReference type="InterPro" id="IPR036864">
    <property type="entry name" value="Zn2-C6_fun-type_DNA-bd_sf"/>
</dbReference>
<keyword evidence="4" id="KW-0238">DNA-binding</keyword>
<keyword evidence="5" id="KW-0804">Transcription</keyword>
<dbReference type="EMBL" id="LT598479">
    <property type="protein sequence ID" value="SCU84054.1"/>
    <property type="molecule type" value="Genomic_DNA"/>
</dbReference>
<dbReference type="Gene3D" id="4.10.240.10">
    <property type="entry name" value="Zn(2)-C6 fungal-type DNA-binding domain"/>
    <property type="match status" value="1"/>
</dbReference>
<keyword evidence="3" id="KW-0805">Transcription regulation</keyword>
<organism evidence="9 10">
    <name type="scientific">Lachancea meyersii CBS 8951</name>
    <dbReference type="NCBI Taxonomy" id="1266667"/>
    <lineage>
        <taxon>Eukaryota</taxon>
        <taxon>Fungi</taxon>
        <taxon>Dikarya</taxon>
        <taxon>Ascomycota</taxon>
        <taxon>Saccharomycotina</taxon>
        <taxon>Saccharomycetes</taxon>
        <taxon>Saccharomycetales</taxon>
        <taxon>Saccharomycetaceae</taxon>
        <taxon>Lachancea</taxon>
    </lineage>
</organism>
<proteinExistence type="predicted"/>
<evidence type="ECO:0000313" key="9">
    <source>
        <dbReference type="EMBL" id="SCU84054.1"/>
    </source>
</evidence>
<evidence type="ECO:0000256" key="5">
    <source>
        <dbReference type="ARBA" id="ARBA00023163"/>
    </source>
</evidence>
<evidence type="ECO:0000256" key="6">
    <source>
        <dbReference type="ARBA" id="ARBA00023242"/>
    </source>
</evidence>
<protein>
    <submittedName>
        <fullName evidence="9">LAME_0C08020g1_1</fullName>
    </submittedName>
</protein>
<name>A0A1G4J344_9SACH</name>
<keyword evidence="1" id="KW-0479">Metal-binding</keyword>
<dbReference type="PROSITE" id="PS50048">
    <property type="entry name" value="ZN2_CY6_FUNGAL_2"/>
    <property type="match status" value="1"/>
</dbReference>
<keyword evidence="6" id="KW-0539">Nucleus</keyword>
<dbReference type="SUPFAM" id="SSF57701">
    <property type="entry name" value="Zn2/Cys6 DNA-binding domain"/>
    <property type="match status" value="1"/>
</dbReference>